<reference evidence="3 4" key="1">
    <citation type="submission" date="2019-07" db="EMBL/GenBank/DDBJ databases">
        <authorList>
            <person name="Kim J."/>
        </authorList>
    </citation>
    <scope>NUCLEOTIDE SEQUENCE [LARGE SCALE GENOMIC DNA]</scope>
    <source>
        <strain evidence="3 4">G13</strain>
    </source>
</reference>
<evidence type="ECO:0000313" key="3">
    <source>
        <dbReference type="EMBL" id="TVY04250.1"/>
    </source>
</evidence>
<protein>
    <submittedName>
        <fullName evidence="3">Transporter substrate-binding domain-containing protein</fullName>
    </submittedName>
</protein>
<dbReference type="SMART" id="SM00062">
    <property type="entry name" value="PBPb"/>
    <property type="match status" value="1"/>
</dbReference>
<dbReference type="PROSITE" id="PS51257">
    <property type="entry name" value="PROKAR_LIPOPROTEIN"/>
    <property type="match status" value="1"/>
</dbReference>
<proteinExistence type="predicted"/>
<keyword evidence="4" id="KW-1185">Reference proteome</keyword>
<evidence type="ECO:0000256" key="1">
    <source>
        <dbReference type="ARBA" id="ARBA00022729"/>
    </source>
</evidence>
<evidence type="ECO:0000259" key="2">
    <source>
        <dbReference type="SMART" id="SM00062"/>
    </source>
</evidence>
<evidence type="ECO:0000313" key="4">
    <source>
        <dbReference type="Proteomes" id="UP000316330"/>
    </source>
</evidence>
<comment type="caution">
    <text evidence="3">The sequence shown here is derived from an EMBL/GenBank/DDBJ whole genome shotgun (WGS) entry which is preliminary data.</text>
</comment>
<dbReference type="Pfam" id="PF00497">
    <property type="entry name" value="SBP_bac_3"/>
    <property type="match status" value="1"/>
</dbReference>
<dbReference type="PANTHER" id="PTHR35936">
    <property type="entry name" value="MEMBRANE-BOUND LYTIC MUREIN TRANSGLYCOSYLASE F"/>
    <property type="match status" value="1"/>
</dbReference>
<dbReference type="RefSeq" id="WP_144697575.1">
    <property type="nucleotide sequence ID" value="NZ_VNJJ01000001.1"/>
</dbReference>
<organism evidence="3 4">
    <name type="scientific">Cohnella terricola</name>
    <dbReference type="NCBI Taxonomy" id="1289167"/>
    <lineage>
        <taxon>Bacteria</taxon>
        <taxon>Bacillati</taxon>
        <taxon>Bacillota</taxon>
        <taxon>Bacilli</taxon>
        <taxon>Bacillales</taxon>
        <taxon>Paenibacillaceae</taxon>
        <taxon>Cohnella</taxon>
    </lineage>
</organism>
<gene>
    <name evidence="3" type="ORF">FPZ45_01230</name>
</gene>
<feature type="domain" description="Solute-binding protein family 3/N-terminal" evidence="2">
    <location>
        <begin position="31"/>
        <end position="261"/>
    </location>
</feature>
<dbReference type="InterPro" id="IPR001638">
    <property type="entry name" value="Solute-binding_3/MltF_N"/>
</dbReference>
<sequence length="266" mass="29878">MKNRMFVFIVLALVLVISGCGTKKNEGGVQKIIVGATNQFPQVSFLDKDGKLTGYDIELVREIDKRLPNYEFEFKILDALPSMLLSLDTNKIDMIAHEIAKNPERDEKYLFNKVPYAYWKNMITVAKDNNDPIETLDDVKGKKFLTHASSSAEQVLKNYNKDHDNAIELVYASGDVFDIAEQISTGRVYASLQSDFVLPVIDPQGKLKTVGKPLSQSEILFLFRKNDSEGQTLADAIDKVLQEMKEDGTLSALSKQWLGQDFTTAD</sequence>
<dbReference type="SUPFAM" id="SSF53850">
    <property type="entry name" value="Periplasmic binding protein-like II"/>
    <property type="match status" value="1"/>
</dbReference>
<dbReference type="Proteomes" id="UP000316330">
    <property type="component" value="Unassembled WGS sequence"/>
</dbReference>
<dbReference type="OrthoDB" id="8613538at2"/>
<accession>A0A559JWS0</accession>
<dbReference type="AlphaFoldDB" id="A0A559JWS0"/>
<dbReference type="EMBL" id="VNJJ01000001">
    <property type="protein sequence ID" value="TVY04250.1"/>
    <property type="molecule type" value="Genomic_DNA"/>
</dbReference>
<name>A0A559JWS0_9BACL</name>
<dbReference type="Gene3D" id="3.40.190.10">
    <property type="entry name" value="Periplasmic binding protein-like II"/>
    <property type="match status" value="2"/>
</dbReference>
<keyword evidence="1" id="KW-0732">Signal</keyword>
<dbReference type="PANTHER" id="PTHR35936:SF18">
    <property type="entry name" value="L-CYSTINE-BINDING PROTEIN TCYJ"/>
    <property type="match status" value="1"/>
</dbReference>